<dbReference type="RefSeq" id="WP_069717845.1">
    <property type="nucleotide sequence ID" value="NZ_MJEH01000033.1"/>
</dbReference>
<dbReference type="Gene3D" id="3.40.30.10">
    <property type="entry name" value="Glutaredoxin"/>
    <property type="match status" value="1"/>
</dbReference>
<dbReference type="InterPro" id="IPR052565">
    <property type="entry name" value="Glutaredoxin-like_YDR286C"/>
</dbReference>
<reference evidence="1 2" key="1">
    <citation type="submission" date="2016-08" db="EMBL/GenBank/DDBJ databases">
        <title>Genome of Bacillus solimangrovi GH2-4.</title>
        <authorList>
            <person name="Lim S."/>
            <person name="Kim B.-C."/>
        </authorList>
    </citation>
    <scope>NUCLEOTIDE SEQUENCE [LARGE SCALE GENOMIC DNA]</scope>
    <source>
        <strain evidence="1 2">GH2-4</strain>
    </source>
</reference>
<keyword evidence="2" id="KW-1185">Reference proteome</keyword>
<dbReference type="SUPFAM" id="SSF52833">
    <property type="entry name" value="Thioredoxin-like"/>
    <property type="match status" value="1"/>
</dbReference>
<dbReference type="InterPro" id="IPR008554">
    <property type="entry name" value="Glutaredoxin-like"/>
</dbReference>
<sequence length="80" mass="9632">MKVVMYSRKQCPLCEKAKIQLLALQTEFQFEFEEVDIYENDSLLERYQLMIPVVEINGEEVEYGQIVKENIRKRLLKKMM</sequence>
<dbReference type="EMBL" id="MJEH01000033">
    <property type="protein sequence ID" value="OEH92304.1"/>
    <property type="molecule type" value="Genomic_DNA"/>
</dbReference>
<dbReference type="Proteomes" id="UP000095209">
    <property type="component" value="Unassembled WGS sequence"/>
</dbReference>
<evidence type="ECO:0000313" key="1">
    <source>
        <dbReference type="EMBL" id="OEH92304.1"/>
    </source>
</evidence>
<dbReference type="AlphaFoldDB" id="A0A1E5LE15"/>
<dbReference type="PROSITE" id="PS51354">
    <property type="entry name" value="GLUTAREDOXIN_2"/>
    <property type="match status" value="1"/>
</dbReference>
<proteinExistence type="predicted"/>
<evidence type="ECO:0000313" key="2">
    <source>
        <dbReference type="Proteomes" id="UP000095209"/>
    </source>
</evidence>
<dbReference type="Pfam" id="PF05768">
    <property type="entry name" value="Glrx-like"/>
    <property type="match status" value="1"/>
</dbReference>
<name>A0A1E5LE15_9BACI</name>
<dbReference type="InterPro" id="IPR036249">
    <property type="entry name" value="Thioredoxin-like_sf"/>
</dbReference>
<gene>
    <name evidence="1" type="ORF">BFG57_03045</name>
</gene>
<accession>A0A1E5LE15</accession>
<comment type="caution">
    <text evidence="1">The sequence shown here is derived from an EMBL/GenBank/DDBJ whole genome shotgun (WGS) entry which is preliminary data.</text>
</comment>
<dbReference type="STRING" id="1305675.BFG57_03045"/>
<organism evidence="1 2">
    <name type="scientific">Bacillus solimangrovi</name>
    <dbReference type="NCBI Taxonomy" id="1305675"/>
    <lineage>
        <taxon>Bacteria</taxon>
        <taxon>Bacillati</taxon>
        <taxon>Bacillota</taxon>
        <taxon>Bacilli</taxon>
        <taxon>Bacillales</taxon>
        <taxon>Bacillaceae</taxon>
        <taxon>Bacillus</taxon>
    </lineage>
</organism>
<dbReference type="OrthoDB" id="32865at2"/>
<protein>
    <submittedName>
        <fullName evidence="1">Glutaredoxin</fullName>
    </submittedName>
</protein>
<dbReference type="PANTHER" id="PTHR33558:SF1">
    <property type="entry name" value="GLUTAREDOXIN-LIKE PROTEIN C5ORF63 HOMOLOG"/>
    <property type="match status" value="1"/>
</dbReference>
<dbReference type="PANTHER" id="PTHR33558">
    <property type="entry name" value="GLUTAREDOXIN-LIKE PROTEIN C5ORF63 HOMOLOG"/>
    <property type="match status" value="1"/>
</dbReference>